<evidence type="ECO:0000313" key="3">
    <source>
        <dbReference type="EMBL" id="SDX19203.1"/>
    </source>
</evidence>
<feature type="compositionally biased region" description="Polar residues" evidence="1">
    <location>
        <begin position="236"/>
        <end position="248"/>
    </location>
</feature>
<feature type="domain" description="eCIS core" evidence="2">
    <location>
        <begin position="81"/>
        <end position="152"/>
    </location>
</feature>
<reference evidence="4" key="1">
    <citation type="submission" date="2016-10" db="EMBL/GenBank/DDBJ databases">
        <authorList>
            <person name="Varghese N."/>
            <person name="Submissions S."/>
        </authorList>
    </citation>
    <scope>NUCLEOTIDE SEQUENCE [LARGE SCALE GENOMIC DNA]</scope>
    <source>
        <strain evidence="4">CGMCC 4.3530</strain>
    </source>
</reference>
<evidence type="ECO:0000259" key="2">
    <source>
        <dbReference type="Pfam" id="PF13699"/>
    </source>
</evidence>
<dbReference type="Proteomes" id="UP000199529">
    <property type="component" value="Unassembled WGS sequence"/>
</dbReference>
<evidence type="ECO:0000256" key="1">
    <source>
        <dbReference type="SAM" id="MobiDB-lite"/>
    </source>
</evidence>
<evidence type="ECO:0000313" key="4">
    <source>
        <dbReference type="Proteomes" id="UP000199529"/>
    </source>
</evidence>
<organism evidence="3 4">
    <name type="scientific">Saccharopolyspora shandongensis</name>
    <dbReference type="NCBI Taxonomy" id="418495"/>
    <lineage>
        <taxon>Bacteria</taxon>
        <taxon>Bacillati</taxon>
        <taxon>Actinomycetota</taxon>
        <taxon>Actinomycetes</taxon>
        <taxon>Pseudonocardiales</taxon>
        <taxon>Pseudonocardiaceae</taxon>
        <taxon>Saccharopolyspora</taxon>
    </lineage>
</organism>
<dbReference type="EMBL" id="FNOK01000008">
    <property type="protein sequence ID" value="SDX19203.1"/>
    <property type="molecule type" value="Genomic_DNA"/>
</dbReference>
<dbReference type="OrthoDB" id="9153660at2"/>
<dbReference type="STRING" id="418495.SAMN05216215_1008133"/>
<gene>
    <name evidence="3" type="ORF">SAMN05216215_1008133</name>
</gene>
<dbReference type="Pfam" id="PF13699">
    <property type="entry name" value="eCIS_core"/>
    <property type="match status" value="1"/>
</dbReference>
<dbReference type="InterPro" id="IPR025295">
    <property type="entry name" value="eCIS_core_dom"/>
</dbReference>
<proteinExistence type="predicted"/>
<feature type="compositionally biased region" description="Basic and acidic residues" evidence="1">
    <location>
        <begin position="1"/>
        <end position="21"/>
    </location>
</feature>
<sequence>MRDRHNNGEAESSERERRARPSEPGARPSSAVGSAEHILHLQRTLGNAAVARAIADARSGDDVAEVQRSAVHEVLRSSGAPLDEPVRTDMEARLGADFSDVRLHTGPAAQRSAAEIGARAYTSGNHIVVGEGGADKHTLAHELTHVIQQRSGPVAGTDNGNGQKVSDPSDRFEREAEANAIRATSAAAPMQRAEQPNTPGFAGEATVQRMLRQRGNRRGGGQSHGQPYNKDRRNRNQPQQTEQVTANEWATRRGKKWVQVPGPDSGNRAKVKHHVISWLEDNETIVLGVKATEPPYPGQDPYGVGYPAVVGGTSEMTDAAKRSRWRHEIGPIDDMARSTLEKEVDEELKREYRFASERGMWNMGEGAYGNTTNRIWTGYVSPTSAKYREDHPLPSKEDDPSFHENERVFTVTLTELQQRYRITSGSSNEEVLRAVAEVAGTSVPDQLEGNEQAEIYLAPDNYPLQALANQIKGALTEREQGAPTAPE</sequence>
<feature type="region of interest" description="Disordered" evidence="1">
    <location>
        <begin position="1"/>
        <end position="38"/>
    </location>
</feature>
<name>A0A1H2ZP55_9PSEU</name>
<feature type="compositionally biased region" description="Basic and acidic residues" evidence="1">
    <location>
        <begin position="167"/>
        <end position="177"/>
    </location>
</feature>
<dbReference type="AlphaFoldDB" id="A0A1H2ZP55"/>
<keyword evidence="4" id="KW-1185">Reference proteome</keyword>
<accession>A0A1H2ZP55</accession>
<dbReference type="RefSeq" id="WP_093264674.1">
    <property type="nucleotide sequence ID" value="NZ_FNOK01000008.1"/>
</dbReference>
<protein>
    <recommendedName>
        <fullName evidence="2">eCIS core domain-containing protein</fullName>
    </recommendedName>
</protein>
<feature type="region of interest" description="Disordered" evidence="1">
    <location>
        <begin position="151"/>
        <end position="269"/>
    </location>
</feature>
<feature type="compositionally biased region" description="Low complexity" evidence="1">
    <location>
        <begin position="22"/>
        <end position="31"/>
    </location>
</feature>